<dbReference type="InterPro" id="IPR037255">
    <property type="entry name" value="NRDP1_C"/>
</dbReference>
<dbReference type="InterPro" id="IPR002919">
    <property type="entry name" value="TIL_dom"/>
</dbReference>
<dbReference type="InterPro" id="IPR013083">
    <property type="entry name" value="Znf_RING/FYVE/PHD"/>
</dbReference>
<evidence type="ECO:0000256" key="3">
    <source>
        <dbReference type="ARBA" id="ARBA00022771"/>
    </source>
</evidence>
<protein>
    <recommendedName>
        <fullName evidence="1">E3 ubiquitin-protein ligase NRDP1</fullName>
    </recommendedName>
    <alternativeName>
        <fullName evidence="6">RING finger protein 41</fullName>
    </alternativeName>
    <alternativeName>
        <fullName evidence="7">RING-type E3 ubiquitin transferase NRDP1</fullName>
    </alternativeName>
</protein>
<feature type="region of interest" description="Disordered" evidence="10">
    <location>
        <begin position="260"/>
        <end position="285"/>
    </location>
</feature>
<evidence type="ECO:0000313" key="12">
    <source>
        <dbReference type="Proteomes" id="UP000887565"/>
    </source>
</evidence>
<keyword evidence="5" id="KW-0646">Protease inhibitor</keyword>
<dbReference type="InterPro" id="IPR015036">
    <property type="entry name" value="NRDP1"/>
</dbReference>
<sequence length="391" mass="43884">MDLSLSQKLTCIHVPHASSCEHAFCKNCIEEWLKQRPTCPVDRQPLVPSSLVPQHNCLADLRYSIAALENRVDECQQLISDQSMTIFTQQTRIDELEERIKIFLNIAKSMINENYRTHSIVDSISNNDSGEQCLAEIDREELQIWACSLPEATITRWGGMISTPDPGLQTSIRRALIECGCPSTCAELLIDRAHERRWPRGLATLDVRQSNRIRYENYLCRRIPGKQAVVILSLDNLHMPREMICSPVLFSTATQHGATGSRVHGSWDDGNRGDGGPVQTPTHDSTAKTSTYCIYLIRCKLTVEAADALIPLPPRPIKCGRHERFSTCAPPIRCQKFCPSQTTPGICPLVCLRGCVCKPGYVRDIRKGNPCIRECECPDDDDNYSGEDDDD</sequence>
<keyword evidence="9" id="KW-0175">Coiled coil</keyword>
<keyword evidence="2" id="KW-0479">Metal-binding</keyword>
<reference evidence="13" key="1">
    <citation type="submission" date="2022-11" db="UniProtKB">
        <authorList>
            <consortium name="WormBaseParasite"/>
        </authorList>
    </citation>
    <scope>IDENTIFICATION</scope>
</reference>
<dbReference type="SUPFAM" id="SSF57850">
    <property type="entry name" value="RING/U-box"/>
    <property type="match status" value="1"/>
</dbReference>
<evidence type="ECO:0000259" key="11">
    <source>
        <dbReference type="PROSITE" id="PS50089"/>
    </source>
</evidence>
<dbReference type="AlphaFoldDB" id="A0A915IAD8"/>
<evidence type="ECO:0000256" key="6">
    <source>
        <dbReference type="ARBA" id="ARBA00030556"/>
    </source>
</evidence>
<dbReference type="GO" id="GO:0061630">
    <property type="term" value="F:ubiquitin protein ligase activity"/>
    <property type="evidence" value="ECO:0007669"/>
    <property type="project" value="InterPro"/>
</dbReference>
<keyword evidence="4" id="KW-0862">Zinc</keyword>
<accession>A0A915IAD8</accession>
<evidence type="ECO:0000256" key="4">
    <source>
        <dbReference type="ARBA" id="ARBA00022833"/>
    </source>
</evidence>
<evidence type="ECO:0000256" key="8">
    <source>
        <dbReference type="PROSITE-ProRule" id="PRU00175"/>
    </source>
</evidence>
<keyword evidence="12" id="KW-1185">Reference proteome</keyword>
<dbReference type="Gene3D" id="2.10.25.10">
    <property type="entry name" value="Laminin"/>
    <property type="match status" value="1"/>
</dbReference>
<dbReference type="WBParaSite" id="nRc.2.0.1.t10246-RA">
    <property type="protein sequence ID" value="nRc.2.0.1.t10246-RA"/>
    <property type="gene ID" value="nRc.2.0.1.g10246"/>
</dbReference>
<feature type="domain" description="RING-type" evidence="11">
    <location>
        <begin position="20"/>
        <end position="43"/>
    </location>
</feature>
<dbReference type="CDD" id="cd19941">
    <property type="entry name" value="TIL"/>
    <property type="match status" value="1"/>
</dbReference>
<organism evidence="12 13">
    <name type="scientific">Romanomermis culicivorax</name>
    <name type="common">Nematode worm</name>
    <dbReference type="NCBI Taxonomy" id="13658"/>
    <lineage>
        <taxon>Eukaryota</taxon>
        <taxon>Metazoa</taxon>
        <taxon>Ecdysozoa</taxon>
        <taxon>Nematoda</taxon>
        <taxon>Enoplea</taxon>
        <taxon>Dorylaimia</taxon>
        <taxon>Mermithida</taxon>
        <taxon>Mermithoidea</taxon>
        <taxon>Mermithidae</taxon>
        <taxon>Romanomermis</taxon>
    </lineage>
</organism>
<dbReference type="Proteomes" id="UP000887565">
    <property type="component" value="Unplaced"/>
</dbReference>
<name>A0A915IAD8_ROMCU</name>
<evidence type="ECO:0000256" key="5">
    <source>
        <dbReference type="ARBA" id="ARBA00022900"/>
    </source>
</evidence>
<keyword evidence="3 8" id="KW-0863">Zinc-finger</keyword>
<dbReference type="Gene3D" id="3.30.40.10">
    <property type="entry name" value="Zinc/RING finger domain, C3HC4 (zinc finger)"/>
    <property type="match status" value="1"/>
</dbReference>
<dbReference type="SUPFAM" id="SSF160088">
    <property type="entry name" value="NRDP1 C-terminal domain-like"/>
    <property type="match status" value="1"/>
</dbReference>
<dbReference type="SUPFAM" id="SSF57567">
    <property type="entry name" value="Serine protease inhibitors"/>
    <property type="match status" value="1"/>
</dbReference>
<proteinExistence type="predicted"/>
<evidence type="ECO:0000256" key="1">
    <source>
        <dbReference type="ARBA" id="ARBA00015711"/>
    </source>
</evidence>
<evidence type="ECO:0000256" key="2">
    <source>
        <dbReference type="ARBA" id="ARBA00022723"/>
    </source>
</evidence>
<dbReference type="PROSITE" id="PS00518">
    <property type="entry name" value="ZF_RING_1"/>
    <property type="match status" value="1"/>
</dbReference>
<dbReference type="GO" id="GO:0004867">
    <property type="term" value="F:serine-type endopeptidase inhibitor activity"/>
    <property type="evidence" value="ECO:0007669"/>
    <property type="project" value="UniProtKB-KW"/>
</dbReference>
<keyword evidence="5" id="KW-0722">Serine protease inhibitor</keyword>
<dbReference type="GO" id="GO:0016567">
    <property type="term" value="P:protein ubiquitination"/>
    <property type="evidence" value="ECO:0007669"/>
    <property type="project" value="InterPro"/>
</dbReference>
<dbReference type="InterPro" id="IPR036084">
    <property type="entry name" value="Ser_inhib-like_sf"/>
</dbReference>
<evidence type="ECO:0000256" key="7">
    <source>
        <dbReference type="ARBA" id="ARBA00031762"/>
    </source>
</evidence>
<evidence type="ECO:0000256" key="10">
    <source>
        <dbReference type="SAM" id="MobiDB-lite"/>
    </source>
</evidence>
<dbReference type="Pfam" id="PF01826">
    <property type="entry name" value="TIL"/>
    <property type="match status" value="1"/>
</dbReference>
<feature type="coiled-coil region" evidence="9">
    <location>
        <begin position="58"/>
        <end position="113"/>
    </location>
</feature>
<dbReference type="PROSITE" id="PS50089">
    <property type="entry name" value="ZF_RING_2"/>
    <property type="match status" value="1"/>
</dbReference>
<evidence type="ECO:0000256" key="9">
    <source>
        <dbReference type="SAM" id="Coils"/>
    </source>
</evidence>
<dbReference type="Pfam" id="PF13639">
    <property type="entry name" value="zf-RING_2"/>
    <property type="match status" value="1"/>
</dbReference>
<dbReference type="GO" id="GO:0008270">
    <property type="term" value="F:zinc ion binding"/>
    <property type="evidence" value="ECO:0007669"/>
    <property type="project" value="UniProtKB-KW"/>
</dbReference>
<dbReference type="InterPro" id="IPR017907">
    <property type="entry name" value="Znf_RING_CS"/>
</dbReference>
<dbReference type="Pfam" id="PF08941">
    <property type="entry name" value="USP8_interact"/>
    <property type="match status" value="1"/>
</dbReference>
<evidence type="ECO:0000313" key="13">
    <source>
        <dbReference type="WBParaSite" id="nRc.2.0.1.t10246-RA"/>
    </source>
</evidence>
<dbReference type="InterPro" id="IPR001841">
    <property type="entry name" value="Znf_RING"/>
</dbReference>